<dbReference type="InterPro" id="IPR050979">
    <property type="entry name" value="LD-transpeptidase"/>
</dbReference>
<evidence type="ECO:0000256" key="7">
    <source>
        <dbReference type="SAM" id="MobiDB-lite"/>
    </source>
</evidence>
<keyword evidence="3 6" id="KW-0133">Cell shape</keyword>
<keyword evidence="10" id="KW-1185">Reference proteome</keyword>
<comment type="caution">
    <text evidence="9">The sequence shown here is derived from an EMBL/GenBank/DDBJ whole genome shotgun (WGS) entry which is preliminary data.</text>
</comment>
<feature type="active site" description="Proton donor/acceptor" evidence="6">
    <location>
        <position position="239"/>
    </location>
</feature>
<reference evidence="9 10" key="1">
    <citation type="submission" date="2020-09" db="EMBL/GenBank/DDBJ databases">
        <title>Diversity and distribution of actinomycetes associated with coral in the coast of Hainan.</title>
        <authorList>
            <person name="Li F."/>
        </authorList>
    </citation>
    <scope>NUCLEOTIDE SEQUENCE [LARGE SCALE GENOMIC DNA]</scope>
    <source>
        <strain evidence="9 10">HNM0947</strain>
    </source>
</reference>
<dbReference type="SUPFAM" id="SSF141523">
    <property type="entry name" value="L,D-transpeptidase catalytic domain-like"/>
    <property type="match status" value="1"/>
</dbReference>
<keyword evidence="5 6" id="KW-0961">Cell wall biogenesis/degradation</keyword>
<name>A0ABR9P2Y0_9ACTN</name>
<evidence type="ECO:0000256" key="5">
    <source>
        <dbReference type="ARBA" id="ARBA00023316"/>
    </source>
</evidence>
<dbReference type="Proteomes" id="UP000806528">
    <property type="component" value="Unassembled WGS sequence"/>
</dbReference>
<evidence type="ECO:0000313" key="9">
    <source>
        <dbReference type="EMBL" id="MBE2998208.1"/>
    </source>
</evidence>
<dbReference type="PANTHER" id="PTHR30582">
    <property type="entry name" value="L,D-TRANSPEPTIDASE"/>
    <property type="match status" value="1"/>
</dbReference>
<keyword evidence="2" id="KW-0808">Transferase</keyword>
<dbReference type="InterPro" id="IPR005490">
    <property type="entry name" value="LD_TPept_cat_dom"/>
</dbReference>
<evidence type="ECO:0000256" key="3">
    <source>
        <dbReference type="ARBA" id="ARBA00022960"/>
    </source>
</evidence>
<dbReference type="Pfam" id="PF01471">
    <property type="entry name" value="PG_binding_1"/>
    <property type="match status" value="1"/>
</dbReference>
<evidence type="ECO:0000256" key="6">
    <source>
        <dbReference type="PROSITE-ProRule" id="PRU01373"/>
    </source>
</evidence>
<dbReference type="Gene3D" id="2.40.440.10">
    <property type="entry name" value="L,D-transpeptidase catalytic domain-like"/>
    <property type="match status" value="1"/>
</dbReference>
<evidence type="ECO:0000256" key="4">
    <source>
        <dbReference type="ARBA" id="ARBA00022984"/>
    </source>
</evidence>
<feature type="domain" description="L,D-TPase catalytic" evidence="8">
    <location>
        <begin position="159"/>
        <end position="279"/>
    </location>
</feature>
<feature type="region of interest" description="Disordered" evidence="7">
    <location>
        <begin position="56"/>
        <end position="76"/>
    </location>
</feature>
<dbReference type="InterPro" id="IPR036366">
    <property type="entry name" value="PGBDSf"/>
</dbReference>
<dbReference type="InterPro" id="IPR002477">
    <property type="entry name" value="Peptidoglycan-bd-like"/>
</dbReference>
<evidence type="ECO:0000259" key="8">
    <source>
        <dbReference type="PROSITE" id="PS52029"/>
    </source>
</evidence>
<dbReference type="RefSeq" id="WP_193120855.1">
    <property type="nucleotide sequence ID" value="NZ_JADBGI010000004.1"/>
</dbReference>
<keyword evidence="4 6" id="KW-0573">Peptidoglycan synthesis</keyword>
<evidence type="ECO:0000256" key="1">
    <source>
        <dbReference type="ARBA" id="ARBA00004752"/>
    </source>
</evidence>
<dbReference type="SUPFAM" id="SSF47090">
    <property type="entry name" value="PGBD-like"/>
    <property type="match status" value="1"/>
</dbReference>
<evidence type="ECO:0000313" key="10">
    <source>
        <dbReference type="Proteomes" id="UP000806528"/>
    </source>
</evidence>
<gene>
    <name evidence="9" type="ORF">IDM40_05740</name>
</gene>
<dbReference type="PANTHER" id="PTHR30582:SF2">
    <property type="entry name" value="L,D-TRANSPEPTIDASE YCIB-RELATED"/>
    <property type="match status" value="1"/>
</dbReference>
<organism evidence="9 10">
    <name type="scientific">Nocardiopsis coralli</name>
    <dbReference type="NCBI Taxonomy" id="2772213"/>
    <lineage>
        <taxon>Bacteria</taxon>
        <taxon>Bacillati</taxon>
        <taxon>Actinomycetota</taxon>
        <taxon>Actinomycetes</taxon>
        <taxon>Streptosporangiales</taxon>
        <taxon>Nocardiopsidaceae</taxon>
        <taxon>Nocardiopsis</taxon>
    </lineage>
</organism>
<protein>
    <submittedName>
        <fullName evidence="9">Murein L,D-transpeptidase</fullName>
    </submittedName>
</protein>
<feature type="active site" description="Nucleophile" evidence="6">
    <location>
        <position position="253"/>
    </location>
</feature>
<accession>A0ABR9P2Y0</accession>
<dbReference type="CDD" id="cd16913">
    <property type="entry name" value="YkuD_like"/>
    <property type="match status" value="1"/>
</dbReference>
<dbReference type="InterPro" id="IPR038063">
    <property type="entry name" value="Transpep_catalytic_dom"/>
</dbReference>
<proteinExistence type="predicted"/>
<dbReference type="EMBL" id="JADBGI010000004">
    <property type="protein sequence ID" value="MBE2998208.1"/>
    <property type="molecule type" value="Genomic_DNA"/>
</dbReference>
<evidence type="ECO:0000256" key="2">
    <source>
        <dbReference type="ARBA" id="ARBA00022679"/>
    </source>
</evidence>
<comment type="pathway">
    <text evidence="1 6">Cell wall biogenesis; peptidoglycan biosynthesis.</text>
</comment>
<dbReference type="Gene3D" id="1.10.101.10">
    <property type="entry name" value="PGBD-like superfamily/PGBD"/>
    <property type="match status" value="1"/>
</dbReference>
<dbReference type="PROSITE" id="PS52029">
    <property type="entry name" value="LD_TPASE"/>
    <property type="match status" value="1"/>
</dbReference>
<dbReference type="InterPro" id="IPR036365">
    <property type="entry name" value="PGBD-like_sf"/>
</dbReference>
<sequence>MVDMATPLSSPVRIPDRFSARSALIAVATAGVLAVGTALVSAPATAAPAPAAPAASAPAVSSAPASPAPAVSQAPAETGITEELRSGDSGAQVEALQERLAELGYWIDGADGEFGLHTEHAVIALQKAGGLDRDGIVGPATLEALEDGVVPSATTSEGAVVEIDLDNQLLLVVSDGEVQQTIHTSTGSGEPYEGDDGSERVATTPTGTYDVFREVDAWDPGPYGSLYKPKYFNGGIAVHGYPSVPAEPASKGCARVSLAAMDWLWENGHLDIHATVVVH</sequence>
<dbReference type="Pfam" id="PF03734">
    <property type="entry name" value="YkuD"/>
    <property type="match status" value="1"/>
</dbReference>